<keyword evidence="2 7" id="KW-0813">Transport</keyword>
<feature type="region of interest" description="Disordered" evidence="8">
    <location>
        <begin position="1"/>
        <end position="38"/>
    </location>
</feature>
<dbReference type="InterPro" id="IPR051393">
    <property type="entry name" value="ABC_transporter_permease"/>
</dbReference>
<keyword evidence="6 7" id="KW-0472">Membrane</keyword>
<feature type="transmembrane region" description="Helical" evidence="7">
    <location>
        <begin position="105"/>
        <end position="128"/>
    </location>
</feature>
<evidence type="ECO:0000256" key="1">
    <source>
        <dbReference type="ARBA" id="ARBA00004651"/>
    </source>
</evidence>
<feature type="transmembrane region" description="Helical" evidence="7">
    <location>
        <begin position="294"/>
        <end position="315"/>
    </location>
</feature>
<dbReference type="PROSITE" id="PS50928">
    <property type="entry name" value="ABC_TM1"/>
    <property type="match status" value="1"/>
</dbReference>
<feature type="transmembrane region" description="Helical" evidence="7">
    <location>
        <begin position="190"/>
        <end position="210"/>
    </location>
</feature>
<evidence type="ECO:0000259" key="9">
    <source>
        <dbReference type="PROSITE" id="PS50928"/>
    </source>
</evidence>
<dbReference type="Gene3D" id="1.10.3720.10">
    <property type="entry name" value="MetI-like"/>
    <property type="match status" value="1"/>
</dbReference>
<protein>
    <submittedName>
        <fullName evidence="10">Sugar ABC transporter permease</fullName>
    </submittedName>
</protein>
<proteinExistence type="inferred from homology"/>
<keyword evidence="3" id="KW-1003">Cell membrane</keyword>
<dbReference type="InterPro" id="IPR035906">
    <property type="entry name" value="MetI-like_sf"/>
</dbReference>
<evidence type="ECO:0000313" key="11">
    <source>
        <dbReference type="Proteomes" id="UP001500843"/>
    </source>
</evidence>
<dbReference type="InterPro" id="IPR000515">
    <property type="entry name" value="MetI-like"/>
</dbReference>
<comment type="similarity">
    <text evidence="7">Belongs to the binding-protein-dependent transport system permease family.</text>
</comment>
<evidence type="ECO:0000256" key="4">
    <source>
        <dbReference type="ARBA" id="ARBA00022692"/>
    </source>
</evidence>
<keyword evidence="4 7" id="KW-0812">Transmembrane</keyword>
<gene>
    <name evidence="10" type="ORF">GCM10023198_19460</name>
</gene>
<dbReference type="Pfam" id="PF00528">
    <property type="entry name" value="BPD_transp_1"/>
    <property type="match status" value="1"/>
</dbReference>
<evidence type="ECO:0000256" key="6">
    <source>
        <dbReference type="ARBA" id="ARBA00023136"/>
    </source>
</evidence>
<comment type="subcellular location">
    <subcellularLocation>
        <location evidence="1 7">Cell membrane</location>
        <topology evidence="1 7">Multi-pass membrane protein</topology>
    </subcellularLocation>
</comment>
<name>A0ABP8X5E0_9MICO</name>
<dbReference type="Proteomes" id="UP001500843">
    <property type="component" value="Unassembled WGS sequence"/>
</dbReference>
<evidence type="ECO:0000256" key="8">
    <source>
        <dbReference type="SAM" id="MobiDB-lite"/>
    </source>
</evidence>
<accession>A0ABP8X5E0</accession>
<keyword evidence="11" id="KW-1185">Reference proteome</keyword>
<feature type="compositionally biased region" description="Low complexity" evidence="8">
    <location>
        <begin position="17"/>
        <end position="28"/>
    </location>
</feature>
<dbReference type="PANTHER" id="PTHR30193:SF1">
    <property type="entry name" value="ABC TRANSPORTER PERMEASE PROTEIN YESP-RELATED"/>
    <property type="match status" value="1"/>
</dbReference>
<feature type="transmembrane region" description="Helical" evidence="7">
    <location>
        <begin position="140"/>
        <end position="159"/>
    </location>
</feature>
<dbReference type="RefSeq" id="WP_301312743.1">
    <property type="nucleotide sequence ID" value="NZ_BAABHM010000010.1"/>
</dbReference>
<keyword evidence="5 7" id="KW-1133">Transmembrane helix</keyword>
<dbReference type="SUPFAM" id="SSF161098">
    <property type="entry name" value="MetI-like"/>
    <property type="match status" value="1"/>
</dbReference>
<evidence type="ECO:0000313" key="10">
    <source>
        <dbReference type="EMBL" id="GAA4699081.1"/>
    </source>
</evidence>
<reference evidence="11" key="1">
    <citation type="journal article" date="2019" name="Int. J. Syst. Evol. Microbiol.">
        <title>The Global Catalogue of Microorganisms (GCM) 10K type strain sequencing project: providing services to taxonomists for standard genome sequencing and annotation.</title>
        <authorList>
            <consortium name="The Broad Institute Genomics Platform"/>
            <consortium name="The Broad Institute Genome Sequencing Center for Infectious Disease"/>
            <person name="Wu L."/>
            <person name="Ma J."/>
        </authorList>
    </citation>
    <scope>NUCLEOTIDE SEQUENCE [LARGE SCALE GENOMIC DNA]</scope>
    <source>
        <strain evidence="11">JCM 17975</strain>
    </source>
</reference>
<evidence type="ECO:0000256" key="5">
    <source>
        <dbReference type="ARBA" id="ARBA00022989"/>
    </source>
</evidence>
<evidence type="ECO:0000256" key="2">
    <source>
        <dbReference type="ARBA" id="ARBA00022448"/>
    </source>
</evidence>
<feature type="transmembrane region" description="Helical" evidence="7">
    <location>
        <begin position="45"/>
        <end position="71"/>
    </location>
</feature>
<organism evidence="10 11">
    <name type="scientific">Promicromonospora umidemergens</name>
    <dbReference type="NCBI Taxonomy" id="629679"/>
    <lineage>
        <taxon>Bacteria</taxon>
        <taxon>Bacillati</taxon>
        <taxon>Actinomycetota</taxon>
        <taxon>Actinomycetes</taxon>
        <taxon>Micrococcales</taxon>
        <taxon>Promicromonosporaceae</taxon>
        <taxon>Promicromonospora</taxon>
    </lineage>
</organism>
<dbReference type="PANTHER" id="PTHR30193">
    <property type="entry name" value="ABC TRANSPORTER PERMEASE PROTEIN"/>
    <property type="match status" value="1"/>
</dbReference>
<evidence type="ECO:0000256" key="3">
    <source>
        <dbReference type="ARBA" id="ARBA00022475"/>
    </source>
</evidence>
<comment type="caution">
    <text evidence="10">The sequence shown here is derived from an EMBL/GenBank/DDBJ whole genome shotgun (WGS) entry which is preliminary data.</text>
</comment>
<evidence type="ECO:0000256" key="7">
    <source>
        <dbReference type="RuleBase" id="RU363032"/>
    </source>
</evidence>
<sequence length="329" mass="35295">MSATTTERGRRAGGGSVRAAPPSSAPARGGAGKPSRSRADTRAGYAFLSPWLLGFVLLTAGPMLMSLYLAFTDYDLFQAPQFVGIDNFTTLFADPRFLKSAQVTALYVFVGVPVKLAAALAVAMLLNAKHRGQGAYRSMFYAPSLIGASVSVAIVWRAMFIDDGIADQAQQFFGLPGGGWVGDPDMTMPMMILLAVWQFGAPMVIFLAGLKQIPAELLEAAAVDGAGPVRRFLSVTVPMLSPVLFFNLLLETIGAFQIFSSAFIISGGTGGPADSTLFYTFYLYIKGFTEFRMGYASAMAWVLVLVVGIITAILFRTSRAWVHYTGDVR</sequence>
<feature type="domain" description="ABC transmembrane type-1" evidence="9">
    <location>
        <begin position="97"/>
        <end position="314"/>
    </location>
</feature>
<dbReference type="CDD" id="cd06261">
    <property type="entry name" value="TM_PBP2"/>
    <property type="match status" value="1"/>
</dbReference>
<dbReference type="EMBL" id="BAABHM010000010">
    <property type="protein sequence ID" value="GAA4699081.1"/>
    <property type="molecule type" value="Genomic_DNA"/>
</dbReference>